<comment type="caution">
    <text evidence="1">The sequence shown here is derived from an EMBL/GenBank/DDBJ whole genome shotgun (WGS) entry which is preliminary data.</text>
</comment>
<protein>
    <submittedName>
        <fullName evidence="1">Uncharacterized protein</fullName>
    </submittedName>
</protein>
<accession>A0A4Y2EDF4</accession>
<gene>
    <name evidence="1" type="ORF">AVEN_90613_1</name>
</gene>
<name>A0A4Y2EDF4_ARAVE</name>
<evidence type="ECO:0000313" key="2">
    <source>
        <dbReference type="Proteomes" id="UP000499080"/>
    </source>
</evidence>
<dbReference type="Proteomes" id="UP000499080">
    <property type="component" value="Unassembled WGS sequence"/>
</dbReference>
<reference evidence="1 2" key="1">
    <citation type="journal article" date="2019" name="Sci. Rep.">
        <title>Orb-weaving spider Araneus ventricosus genome elucidates the spidroin gene catalogue.</title>
        <authorList>
            <person name="Kono N."/>
            <person name="Nakamura H."/>
            <person name="Ohtoshi R."/>
            <person name="Moran D.A.P."/>
            <person name="Shinohara A."/>
            <person name="Yoshida Y."/>
            <person name="Fujiwara M."/>
            <person name="Mori M."/>
            <person name="Tomita M."/>
            <person name="Arakawa K."/>
        </authorList>
    </citation>
    <scope>NUCLEOTIDE SEQUENCE [LARGE SCALE GENOMIC DNA]</scope>
</reference>
<dbReference type="OrthoDB" id="6616493at2759"/>
<proteinExistence type="predicted"/>
<sequence length="122" mass="13862">MPILMDSCRVTKGTKNGVKTRIGKEKAPNLSDTDGDSCHRIHNASKKFCSPFDCWLENVMRDIFNDTKWPADIRDCLIEICSILNLKYVSPVNVISHCWLSCYDAAFRAGRKGVRTHNAPFR</sequence>
<dbReference type="PANTHER" id="PTHR37162:SF1">
    <property type="entry name" value="BED-TYPE DOMAIN-CONTAINING PROTEIN"/>
    <property type="match status" value="1"/>
</dbReference>
<dbReference type="AlphaFoldDB" id="A0A4Y2EDF4"/>
<organism evidence="1 2">
    <name type="scientific">Araneus ventricosus</name>
    <name type="common">Orbweaver spider</name>
    <name type="synonym">Epeira ventricosa</name>
    <dbReference type="NCBI Taxonomy" id="182803"/>
    <lineage>
        <taxon>Eukaryota</taxon>
        <taxon>Metazoa</taxon>
        <taxon>Ecdysozoa</taxon>
        <taxon>Arthropoda</taxon>
        <taxon>Chelicerata</taxon>
        <taxon>Arachnida</taxon>
        <taxon>Araneae</taxon>
        <taxon>Araneomorphae</taxon>
        <taxon>Entelegynae</taxon>
        <taxon>Araneoidea</taxon>
        <taxon>Araneidae</taxon>
        <taxon>Araneus</taxon>
    </lineage>
</organism>
<evidence type="ECO:0000313" key="1">
    <source>
        <dbReference type="EMBL" id="GBM27170.1"/>
    </source>
</evidence>
<dbReference type="PANTHER" id="PTHR37162">
    <property type="entry name" value="HAT FAMILY DIMERISATION DOMAINCONTAINING PROTEIN-RELATED"/>
    <property type="match status" value="1"/>
</dbReference>
<dbReference type="EMBL" id="BGPR01169909">
    <property type="protein sequence ID" value="GBM27170.1"/>
    <property type="molecule type" value="Genomic_DNA"/>
</dbReference>
<keyword evidence="2" id="KW-1185">Reference proteome</keyword>